<feature type="compositionally biased region" description="Basic residues" evidence="1">
    <location>
        <begin position="1"/>
        <end position="14"/>
    </location>
</feature>
<reference evidence="3" key="1">
    <citation type="journal article" date="2019" name="Int. J. Syst. Evol. Microbiol.">
        <title>The Global Catalogue of Microorganisms (GCM) 10K type strain sequencing project: providing services to taxonomists for standard genome sequencing and annotation.</title>
        <authorList>
            <consortium name="The Broad Institute Genomics Platform"/>
            <consortium name="The Broad Institute Genome Sequencing Center for Infectious Disease"/>
            <person name="Wu L."/>
            <person name="Ma J."/>
        </authorList>
    </citation>
    <scope>NUCLEOTIDE SEQUENCE [LARGE SCALE GENOMIC DNA]</scope>
    <source>
        <strain evidence="3">JCM 16373</strain>
    </source>
</reference>
<feature type="compositionally biased region" description="Basic and acidic residues" evidence="1">
    <location>
        <begin position="15"/>
        <end position="25"/>
    </location>
</feature>
<evidence type="ECO:0000313" key="3">
    <source>
        <dbReference type="Proteomes" id="UP001501447"/>
    </source>
</evidence>
<accession>A0ABP6D0D4</accession>
<gene>
    <name evidence="2" type="ORF">GCM10009863_50950</name>
</gene>
<protein>
    <submittedName>
        <fullName evidence="2">Uncharacterized protein</fullName>
    </submittedName>
</protein>
<keyword evidence="3" id="KW-1185">Reference proteome</keyword>
<dbReference type="EMBL" id="BAAARJ010000018">
    <property type="protein sequence ID" value="GAA2629441.1"/>
    <property type="molecule type" value="Genomic_DNA"/>
</dbReference>
<evidence type="ECO:0000256" key="1">
    <source>
        <dbReference type="SAM" id="MobiDB-lite"/>
    </source>
</evidence>
<name>A0ABP6D0D4_9ACTN</name>
<organism evidence="2 3">
    <name type="scientific">Streptomyces axinellae</name>
    <dbReference type="NCBI Taxonomy" id="552788"/>
    <lineage>
        <taxon>Bacteria</taxon>
        <taxon>Bacillati</taxon>
        <taxon>Actinomycetota</taxon>
        <taxon>Actinomycetes</taxon>
        <taxon>Kitasatosporales</taxon>
        <taxon>Streptomycetaceae</taxon>
        <taxon>Streptomyces</taxon>
    </lineage>
</organism>
<dbReference type="Proteomes" id="UP001501447">
    <property type="component" value="Unassembled WGS sequence"/>
</dbReference>
<evidence type="ECO:0000313" key="2">
    <source>
        <dbReference type="EMBL" id="GAA2629441.1"/>
    </source>
</evidence>
<feature type="region of interest" description="Disordered" evidence="1">
    <location>
        <begin position="1"/>
        <end position="32"/>
    </location>
</feature>
<sequence length="152" mass="16522">MPHGGQRSRGRWSRRRDPGLSEPGRRLAGMASVIDPERHADLIRLQRAVFRADAELYAYEGEDAGPLREAMRQAAAIKDTALRGAEGRTSTRLIRCRQLTPPAQARGTALTSHDSPEMRPRPPCRTVGVWLLSSCTRPTLRAAGASSPAAGS</sequence>
<comment type="caution">
    <text evidence="2">The sequence shown here is derived from an EMBL/GenBank/DDBJ whole genome shotgun (WGS) entry which is preliminary data.</text>
</comment>
<proteinExistence type="predicted"/>
<feature type="region of interest" description="Disordered" evidence="1">
    <location>
        <begin position="100"/>
        <end position="122"/>
    </location>
</feature>